<protein>
    <submittedName>
        <fullName evidence="1">Uncharacterized protein</fullName>
    </submittedName>
</protein>
<name>A0AA88E0A7_FICCA</name>
<reference evidence="1" key="1">
    <citation type="submission" date="2023-07" db="EMBL/GenBank/DDBJ databases">
        <title>draft genome sequence of fig (Ficus carica).</title>
        <authorList>
            <person name="Takahashi T."/>
            <person name="Nishimura K."/>
        </authorList>
    </citation>
    <scope>NUCLEOTIDE SEQUENCE</scope>
</reference>
<dbReference type="AlphaFoldDB" id="A0AA88E0A7"/>
<sequence length="129" mass="13749">MTWVGVEVLDFGIGEGVKNGLVLELGLGFGIELGSGFEKGVGVGVGFRYCSRGWDSGRDWGRLSVLRSGSSFGMVVRKGFGSGSWLRNPKPDPNEALIPKPIPVPILTLLPKPDPVIVVKPNRNSSVES</sequence>
<comment type="caution">
    <text evidence="1">The sequence shown here is derived from an EMBL/GenBank/DDBJ whole genome shotgun (WGS) entry which is preliminary data.</text>
</comment>
<evidence type="ECO:0000313" key="1">
    <source>
        <dbReference type="EMBL" id="GMN65291.1"/>
    </source>
</evidence>
<evidence type="ECO:0000313" key="2">
    <source>
        <dbReference type="Proteomes" id="UP001187192"/>
    </source>
</evidence>
<accession>A0AA88E0A7</accession>
<dbReference type="EMBL" id="BTGU01000224">
    <property type="protein sequence ID" value="GMN65291.1"/>
    <property type="molecule type" value="Genomic_DNA"/>
</dbReference>
<proteinExistence type="predicted"/>
<dbReference type="Proteomes" id="UP001187192">
    <property type="component" value="Unassembled WGS sequence"/>
</dbReference>
<keyword evidence="2" id="KW-1185">Reference proteome</keyword>
<gene>
    <name evidence="1" type="ORF">TIFTF001_034356</name>
</gene>
<organism evidence="1 2">
    <name type="scientific">Ficus carica</name>
    <name type="common">Common fig</name>
    <dbReference type="NCBI Taxonomy" id="3494"/>
    <lineage>
        <taxon>Eukaryota</taxon>
        <taxon>Viridiplantae</taxon>
        <taxon>Streptophyta</taxon>
        <taxon>Embryophyta</taxon>
        <taxon>Tracheophyta</taxon>
        <taxon>Spermatophyta</taxon>
        <taxon>Magnoliopsida</taxon>
        <taxon>eudicotyledons</taxon>
        <taxon>Gunneridae</taxon>
        <taxon>Pentapetalae</taxon>
        <taxon>rosids</taxon>
        <taxon>fabids</taxon>
        <taxon>Rosales</taxon>
        <taxon>Moraceae</taxon>
        <taxon>Ficeae</taxon>
        <taxon>Ficus</taxon>
    </lineage>
</organism>